<evidence type="ECO:0000313" key="3">
    <source>
        <dbReference type="Proteomes" id="UP000675880"/>
    </source>
</evidence>
<feature type="region of interest" description="Disordered" evidence="1">
    <location>
        <begin position="71"/>
        <end position="104"/>
    </location>
</feature>
<keyword evidence="3" id="KW-1185">Reference proteome</keyword>
<accession>A0ABN7LXN1</accession>
<evidence type="ECO:0000313" key="2">
    <source>
        <dbReference type="EMBL" id="CAE6774510.1"/>
    </source>
</evidence>
<proteinExistence type="predicted"/>
<dbReference type="EMBL" id="CAJNBJ010000017">
    <property type="protein sequence ID" value="CAE6774510.1"/>
    <property type="molecule type" value="Genomic_DNA"/>
</dbReference>
<evidence type="ECO:0000256" key="1">
    <source>
        <dbReference type="SAM" id="MobiDB-lite"/>
    </source>
</evidence>
<gene>
    <name evidence="2" type="ORF">NSPZN2_40453</name>
</gene>
<comment type="caution">
    <text evidence="2">The sequence shown here is derived from an EMBL/GenBank/DDBJ whole genome shotgun (WGS) entry which is preliminary data.</text>
</comment>
<organism evidence="2 3">
    <name type="scientific">Nitrospira defluvii</name>
    <dbReference type="NCBI Taxonomy" id="330214"/>
    <lineage>
        <taxon>Bacteria</taxon>
        <taxon>Pseudomonadati</taxon>
        <taxon>Nitrospirota</taxon>
        <taxon>Nitrospiria</taxon>
        <taxon>Nitrospirales</taxon>
        <taxon>Nitrospiraceae</taxon>
        <taxon>Nitrospira</taxon>
    </lineage>
</organism>
<name>A0ABN7LXN1_9BACT</name>
<sequence length="104" mass="11879">MIEIEQHIRKGNILLPGRVACGHLHRSQGNGRRLRWGRNFLDRCGGHLFLDTRFGRRHRLSSAGSRFARAAVKEEEGGDGTESEQGKRAQTFHGNLRRRSEFVD</sequence>
<dbReference type="Proteomes" id="UP000675880">
    <property type="component" value="Unassembled WGS sequence"/>
</dbReference>
<reference evidence="2 3" key="1">
    <citation type="submission" date="2021-02" db="EMBL/GenBank/DDBJ databases">
        <authorList>
            <person name="Han P."/>
        </authorList>
    </citation>
    <scope>NUCLEOTIDE SEQUENCE [LARGE SCALE GENOMIC DNA]</scope>
    <source>
        <strain evidence="2">Candidatus Nitrospira sp. ZN2</strain>
    </source>
</reference>
<protein>
    <submittedName>
        <fullName evidence="2">Uncharacterized protein</fullName>
    </submittedName>
</protein>